<dbReference type="AlphaFoldDB" id="A0A517P272"/>
<protein>
    <submittedName>
        <fullName evidence="1">Uncharacterized protein</fullName>
    </submittedName>
</protein>
<sequence length="211" mass="24128">MSKRTHFTDRDVTVLRALSLQVRLFGQRQLADALWAGDIANARRRLRRFTELGLLQRSLVMARPLPELLSPVCVWQPGQPHPDVSQIAFRLQSRWRYRTPRSTVVFLPTEQTVNHFGGRNKAVMSAQVSHDLGVSEVWLWFYCNHPSYATAWRGEDLITDSEPGQSMPDAILIDSNDEPAILIEFGGDYQADRISAFHDDAVLRGLPYQIW</sequence>
<dbReference type="Proteomes" id="UP000319817">
    <property type="component" value="Chromosome"/>
</dbReference>
<reference evidence="1 2" key="1">
    <citation type="submission" date="2019-02" db="EMBL/GenBank/DDBJ databases">
        <title>Deep-cultivation of Planctomycetes and their phenomic and genomic characterization uncovers novel biology.</title>
        <authorList>
            <person name="Wiegand S."/>
            <person name="Jogler M."/>
            <person name="Boedeker C."/>
            <person name="Pinto D."/>
            <person name="Vollmers J."/>
            <person name="Rivas-Marin E."/>
            <person name="Kohn T."/>
            <person name="Peeters S.H."/>
            <person name="Heuer A."/>
            <person name="Rast P."/>
            <person name="Oberbeckmann S."/>
            <person name="Bunk B."/>
            <person name="Jeske O."/>
            <person name="Meyerdierks A."/>
            <person name="Storesund J.E."/>
            <person name="Kallscheuer N."/>
            <person name="Luecker S."/>
            <person name="Lage O.M."/>
            <person name="Pohl T."/>
            <person name="Merkel B.J."/>
            <person name="Hornburger P."/>
            <person name="Mueller R.-W."/>
            <person name="Bruemmer F."/>
            <person name="Labrenz M."/>
            <person name="Spormann A.M."/>
            <person name="Op den Camp H."/>
            <person name="Overmann J."/>
            <person name="Amann R."/>
            <person name="Jetten M.S.M."/>
            <person name="Mascher T."/>
            <person name="Medema M.H."/>
            <person name="Devos D.P."/>
            <person name="Kaster A.-K."/>
            <person name="Ovreas L."/>
            <person name="Rohde M."/>
            <person name="Galperin M.Y."/>
            <person name="Jogler C."/>
        </authorList>
    </citation>
    <scope>NUCLEOTIDE SEQUENCE [LARGE SCALE GENOMIC DNA]</scope>
    <source>
        <strain evidence="1 2">K23_9</strain>
    </source>
</reference>
<accession>A0A517P272</accession>
<proteinExistence type="predicted"/>
<organism evidence="1 2">
    <name type="scientific">Stieleria marina</name>
    <dbReference type="NCBI Taxonomy" id="1930275"/>
    <lineage>
        <taxon>Bacteria</taxon>
        <taxon>Pseudomonadati</taxon>
        <taxon>Planctomycetota</taxon>
        <taxon>Planctomycetia</taxon>
        <taxon>Pirellulales</taxon>
        <taxon>Pirellulaceae</taxon>
        <taxon>Stieleria</taxon>
    </lineage>
</organism>
<evidence type="ECO:0000313" key="1">
    <source>
        <dbReference type="EMBL" id="QDT13476.1"/>
    </source>
</evidence>
<keyword evidence="2" id="KW-1185">Reference proteome</keyword>
<dbReference type="OrthoDB" id="280300at2"/>
<evidence type="ECO:0000313" key="2">
    <source>
        <dbReference type="Proteomes" id="UP000319817"/>
    </source>
</evidence>
<gene>
    <name evidence="1" type="ORF">K239x_54940</name>
</gene>
<dbReference type="EMBL" id="CP036526">
    <property type="protein sequence ID" value="QDT13476.1"/>
    <property type="molecule type" value="Genomic_DNA"/>
</dbReference>
<name>A0A517P272_9BACT</name>
<dbReference type="RefSeq" id="WP_145421197.1">
    <property type="nucleotide sequence ID" value="NZ_CP036526.1"/>
</dbReference>